<evidence type="ECO:0000256" key="1">
    <source>
        <dbReference type="ARBA" id="ARBA00004651"/>
    </source>
</evidence>
<reference evidence="12" key="1">
    <citation type="submission" date="2025-08" db="UniProtKB">
        <authorList>
            <consortium name="RefSeq"/>
        </authorList>
    </citation>
    <scope>IDENTIFICATION</scope>
</reference>
<keyword evidence="6 8" id="KW-0472">Membrane</keyword>
<dbReference type="InterPro" id="IPR000742">
    <property type="entry name" value="EGF"/>
</dbReference>
<keyword evidence="3" id="KW-1003">Cell membrane</keyword>
<keyword evidence="11" id="KW-1185">Reference proteome</keyword>
<feature type="transmembrane region" description="Helical" evidence="8">
    <location>
        <begin position="700"/>
        <end position="719"/>
    </location>
</feature>
<evidence type="ECO:0000256" key="7">
    <source>
        <dbReference type="SAM" id="MobiDB-lite"/>
    </source>
</evidence>
<feature type="transmembrane region" description="Helical" evidence="8">
    <location>
        <begin position="652"/>
        <end position="669"/>
    </location>
</feature>
<dbReference type="RefSeq" id="XP_029650474.1">
    <property type="nucleotide sequence ID" value="XM_029794614.2"/>
</dbReference>
<dbReference type="PANTHER" id="PTHR14319">
    <property type="entry name" value="FIVE-SPAN TRANSMEMBRANE PROTEIN M83"/>
    <property type="match status" value="1"/>
</dbReference>
<comment type="similarity">
    <text evidence="2">Belongs to the TMEM8 family.</text>
</comment>
<accession>A0A6P7TGE4</accession>
<feature type="transmembrane region" description="Helical" evidence="8">
    <location>
        <begin position="589"/>
        <end position="611"/>
    </location>
</feature>
<evidence type="ECO:0000256" key="8">
    <source>
        <dbReference type="SAM" id="Phobius"/>
    </source>
</evidence>
<evidence type="ECO:0000313" key="11">
    <source>
        <dbReference type="Proteomes" id="UP000515154"/>
    </source>
</evidence>
<dbReference type="Pfam" id="PF12036">
    <property type="entry name" value="DUF3522"/>
    <property type="match status" value="1"/>
</dbReference>
<feature type="compositionally biased region" description="Low complexity" evidence="7">
    <location>
        <begin position="8"/>
        <end position="17"/>
    </location>
</feature>
<protein>
    <submittedName>
        <fullName evidence="12">Post-GPI attachment to proteins factor 6 isoform X1</fullName>
    </submittedName>
</protein>
<evidence type="ECO:0000256" key="5">
    <source>
        <dbReference type="ARBA" id="ARBA00022989"/>
    </source>
</evidence>
<evidence type="ECO:0000313" key="12">
    <source>
        <dbReference type="RefSeq" id="XP_029650474.1"/>
    </source>
</evidence>
<keyword evidence="4 8" id="KW-0812">Transmembrane</keyword>
<dbReference type="GO" id="GO:0005886">
    <property type="term" value="C:plasma membrane"/>
    <property type="evidence" value="ECO:0007669"/>
    <property type="project" value="UniProtKB-SubCell"/>
</dbReference>
<feature type="region of interest" description="Disordered" evidence="7">
    <location>
        <begin position="1"/>
        <end position="22"/>
    </location>
</feature>
<evidence type="ECO:0000259" key="9">
    <source>
        <dbReference type="PROSITE" id="PS00022"/>
    </source>
</evidence>
<dbReference type="AlphaFoldDB" id="A0A6P7TGE4"/>
<dbReference type="KEGG" id="osn:115223894"/>
<evidence type="ECO:0000256" key="3">
    <source>
        <dbReference type="ARBA" id="ARBA00022475"/>
    </source>
</evidence>
<feature type="domain" description="EGF-like" evidence="9 10">
    <location>
        <begin position="565"/>
        <end position="576"/>
    </location>
</feature>
<feature type="transmembrane region" description="Helical" evidence="8">
    <location>
        <begin position="761"/>
        <end position="781"/>
    </location>
</feature>
<gene>
    <name evidence="12" type="primary">LOC115223894</name>
</gene>
<dbReference type="PROSITE" id="PS01186">
    <property type="entry name" value="EGF_2"/>
    <property type="match status" value="1"/>
</dbReference>
<dbReference type="PANTHER" id="PTHR14319:SF3">
    <property type="entry name" value="TRANSMEMBRANE PROTEIN-LIKE PROTEIN"/>
    <property type="match status" value="1"/>
</dbReference>
<organism evidence="11 12">
    <name type="scientific">Octopus sinensis</name>
    <name type="common">East Asian common octopus</name>
    <dbReference type="NCBI Taxonomy" id="2607531"/>
    <lineage>
        <taxon>Eukaryota</taxon>
        <taxon>Metazoa</taxon>
        <taxon>Spiralia</taxon>
        <taxon>Lophotrochozoa</taxon>
        <taxon>Mollusca</taxon>
        <taxon>Cephalopoda</taxon>
        <taxon>Coleoidea</taxon>
        <taxon>Octopodiformes</taxon>
        <taxon>Octopoda</taxon>
        <taxon>Incirrata</taxon>
        <taxon>Octopodidae</taxon>
        <taxon>Octopus</taxon>
    </lineage>
</organism>
<feature type="transmembrane region" description="Helical" evidence="8">
    <location>
        <begin position="731"/>
        <end position="755"/>
    </location>
</feature>
<evidence type="ECO:0000256" key="2">
    <source>
        <dbReference type="ARBA" id="ARBA00005542"/>
    </source>
</evidence>
<evidence type="ECO:0000256" key="4">
    <source>
        <dbReference type="ARBA" id="ARBA00022692"/>
    </source>
</evidence>
<proteinExistence type="inferred from homology"/>
<comment type="subcellular location">
    <subcellularLocation>
        <location evidence="1">Cell membrane</location>
        <topology evidence="1">Multi-pass membrane protein</topology>
    </subcellularLocation>
</comment>
<dbReference type="PROSITE" id="PS00022">
    <property type="entry name" value="EGF_1"/>
    <property type="match status" value="1"/>
</dbReference>
<sequence length="816" mass="93214">MMESCGASLFSTSTPLRTTPPLPFPSAPRYQQHHHHHHRHRTNLTSLLQDTGWRNMLLWMLLLFLFFPSTCFLQQALAEVIYQDYVSWTPPLQIRGYRLFPDSQLLEFTVPEASTQSIWKFQSFSDKASCEVKQVYIFLQYGSFPIINLTNKTFPNTFYLKRTFSERFILRSDNRTTVINMDAPRHGPWFAAALLPNPNEKIQQKGILTKCKYSVRGMLVTQTRKGYGQAVANTIVTTTLMHGFESKMKYYKIVLPPLSYLYYFSVLNCTVDSVDTGGCPIYVSIGNGNMPPFDVDEFLINCTNSTENCHLRVVSPNSSGLNFVAFYLRDINSTAPVTVTWQVTTEECEAKSSHIFMENSTDESMAANKSQVAPEFQSKCIILPMLGQFSSASENFNSIYVFPNEFLMPKRNNTLVVPDTHSLITGFNVRFLSNSGGTIGITLHFDKQKLSENQTATIYMCIVKDGFPDVHNLENCSNGALLSIESADDQQHHQRIHIPYPEFGDYYVALISRCYSIERNQTVEPCHTFPSARFTIIQSRCLNEKCGHYGHCAEYISGLFVFSACRCFAGWKGYACTDDTDANSDSLELLAVMLLTLSNGFFIPAIILAFYRRFYLEGVVYIFTMFFSAVYHACDASNLYQYCMMKYDVLSFSDFLGSYMAVWVTLMAMARLPDKLRTIFDVMGALFLALAVDYDKHSLLLNVVPLVLGIGMVFLSWGYQCRLRHHCYPTWRRYVFCLLPGVILALVGLLLFTLFETETNYKYVHSLWHILIATSIVFLLPGRRELPDGSSKVFFLAWYLCSLLFDAVRKCCRRCW</sequence>
<dbReference type="Proteomes" id="UP000515154">
    <property type="component" value="Linkage group LG24"/>
</dbReference>
<evidence type="ECO:0000256" key="6">
    <source>
        <dbReference type="ARBA" id="ARBA00023136"/>
    </source>
</evidence>
<name>A0A6P7TGE4_9MOLL</name>
<evidence type="ECO:0000259" key="10">
    <source>
        <dbReference type="PROSITE" id="PS01186"/>
    </source>
</evidence>
<dbReference type="InterPro" id="IPR021910">
    <property type="entry name" value="NGX6/PGAP6/MYMK"/>
</dbReference>
<keyword evidence="5 8" id="KW-1133">Transmembrane helix</keyword>